<accession>A0A645IBM8</accession>
<name>A0A645IBM8_9ZZZZ</name>
<reference evidence="2" key="1">
    <citation type="submission" date="2019-08" db="EMBL/GenBank/DDBJ databases">
        <authorList>
            <person name="Kucharzyk K."/>
            <person name="Murdoch R.W."/>
            <person name="Higgins S."/>
            <person name="Loffler F."/>
        </authorList>
    </citation>
    <scope>NUCLEOTIDE SEQUENCE</scope>
</reference>
<gene>
    <name evidence="2" type="ORF">SDC9_193273</name>
</gene>
<dbReference type="AlphaFoldDB" id="A0A645IBM8"/>
<protein>
    <submittedName>
        <fullName evidence="2">Uncharacterized protein</fullName>
    </submittedName>
</protein>
<feature type="coiled-coil region" evidence="1">
    <location>
        <begin position="10"/>
        <end position="37"/>
    </location>
</feature>
<proteinExistence type="predicted"/>
<comment type="caution">
    <text evidence="2">The sequence shown here is derived from an EMBL/GenBank/DDBJ whole genome shotgun (WGS) entry which is preliminary data.</text>
</comment>
<evidence type="ECO:0000313" key="2">
    <source>
        <dbReference type="EMBL" id="MPN45704.1"/>
    </source>
</evidence>
<keyword evidence="1" id="KW-0175">Coiled coil</keyword>
<dbReference type="EMBL" id="VSSQ01105789">
    <property type="protein sequence ID" value="MPN45704.1"/>
    <property type="molecule type" value="Genomic_DNA"/>
</dbReference>
<evidence type="ECO:0000256" key="1">
    <source>
        <dbReference type="SAM" id="Coils"/>
    </source>
</evidence>
<organism evidence="2">
    <name type="scientific">bioreactor metagenome</name>
    <dbReference type="NCBI Taxonomy" id="1076179"/>
    <lineage>
        <taxon>unclassified sequences</taxon>
        <taxon>metagenomes</taxon>
        <taxon>ecological metagenomes</taxon>
    </lineage>
</organism>
<sequence length="59" mass="6932">MDSDKLYNLLDKIYTELQSQSKSLDSIEKEFKKTNKKINDAICIKKEMLTILDESKKSF</sequence>